<dbReference type="Proteomes" id="UP000703590">
    <property type="component" value="Unassembled WGS sequence"/>
</dbReference>
<dbReference type="EMBL" id="JAFHKK010000020">
    <property type="protein sequence ID" value="MBN2964954.1"/>
    <property type="molecule type" value="Genomic_DNA"/>
</dbReference>
<reference evidence="1 2" key="3">
    <citation type="submission" date="2021-02" db="EMBL/GenBank/DDBJ databases">
        <authorList>
            <person name="Merkel A.Y."/>
        </authorList>
    </citation>
    <scope>NUCLEOTIDE SEQUENCE [LARGE SCALE GENOMIC DNA]</scope>
    <source>
        <strain evidence="1 2">T05b</strain>
    </source>
</reference>
<name>A0ABS2WTG5_9BACT</name>
<organism evidence="1 2">
    <name type="scientific">Sulfurospirillum tamanense</name>
    <dbReference type="NCBI Taxonomy" id="2813362"/>
    <lineage>
        <taxon>Bacteria</taxon>
        <taxon>Pseudomonadati</taxon>
        <taxon>Campylobacterota</taxon>
        <taxon>Epsilonproteobacteria</taxon>
        <taxon>Campylobacterales</taxon>
        <taxon>Sulfurospirillaceae</taxon>
        <taxon>Sulfurospirillum</taxon>
    </lineage>
</organism>
<comment type="caution">
    <text evidence="1">The sequence shown here is derived from an EMBL/GenBank/DDBJ whole genome shotgun (WGS) entry which is preliminary data.</text>
</comment>
<dbReference type="RefSeq" id="WP_205459504.1">
    <property type="nucleotide sequence ID" value="NZ_JAFHKK010000020.1"/>
</dbReference>
<sequence>MENPKKTEIAQEIAALVESDPHATPLDYEVLMLMEEAELKAIRDNLERTKRTRNNEAWYDELVQKCGK</sequence>
<keyword evidence="2" id="KW-1185">Reference proteome</keyword>
<reference evidence="2" key="1">
    <citation type="submission" date="2021-02" db="EMBL/GenBank/DDBJ databases">
        <title>Sulfurospirillum tamanensis sp. nov.</title>
        <authorList>
            <person name="Merkel A.Y."/>
        </authorList>
    </citation>
    <scope>NUCLEOTIDE SEQUENCE [LARGE SCALE GENOMIC DNA]</scope>
    <source>
        <strain evidence="2">T05b</strain>
    </source>
</reference>
<protein>
    <recommendedName>
        <fullName evidence="3">Addiction module protein</fullName>
    </recommendedName>
</protein>
<accession>A0ABS2WTG5</accession>
<gene>
    <name evidence="1" type="ORF">JWV37_09200</name>
</gene>
<evidence type="ECO:0000313" key="2">
    <source>
        <dbReference type="Proteomes" id="UP000703590"/>
    </source>
</evidence>
<evidence type="ECO:0008006" key="3">
    <source>
        <dbReference type="Google" id="ProtNLM"/>
    </source>
</evidence>
<evidence type="ECO:0000313" key="1">
    <source>
        <dbReference type="EMBL" id="MBN2964954.1"/>
    </source>
</evidence>
<reference evidence="1 2" key="2">
    <citation type="submission" date="2021-02" db="EMBL/GenBank/DDBJ databases">
        <title>Sulfurospirillum tamanensis sp. nov.</title>
        <authorList>
            <person name="Frolova A."/>
            <person name="Merkel A."/>
            <person name="Slobodkin A."/>
        </authorList>
    </citation>
    <scope>NUCLEOTIDE SEQUENCE [LARGE SCALE GENOMIC DNA]</scope>
    <source>
        <strain evidence="1 2">T05b</strain>
    </source>
</reference>
<proteinExistence type="predicted"/>